<reference evidence="9" key="1">
    <citation type="submission" date="2024-07" db="EMBL/GenBank/DDBJ databases">
        <title>Two chromosome-level genome assemblies of Korean endemic species Abeliophyllum distichum and Forsythia ovata (Oleaceae).</title>
        <authorList>
            <person name="Jang H."/>
        </authorList>
    </citation>
    <scope>NUCLEOTIDE SEQUENCE [LARGE SCALE GENOMIC DNA]</scope>
</reference>
<evidence type="ECO:0000256" key="5">
    <source>
        <dbReference type="ARBA" id="ARBA00023002"/>
    </source>
</evidence>
<evidence type="ECO:0000256" key="4">
    <source>
        <dbReference type="ARBA" id="ARBA00022723"/>
    </source>
</evidence>
<dbReference type="AlphaFoldDB" id="A0ABD1P4V2"/>
<evidence type="ECO:0008006" key="10">
    <source>
        <dbReference type="Google" id="ProtNLM"/>
    </source>
</evidence>
<evidence type="ECO:0000256" key="2">
    <source>
        <dbReference type="ARBA" id="ARBA00010617"/>
    </source>
</evidence>
<name>A0ABD1P4V2_9LAMI</name>
<dbReference type="PANTHER" id="PTHR47944:SF5">
    <property type="entry name" value="CYTOCHROME P450 71A1-LIKE"/>
    <property type="match status" value="1"/>
</dbReference>
<accession>A0ABD1P4V2</accession>
<keyword evidence="6" id="KW-0408">Iron</keyword>
<dbReference type="SUPFAM" id="SSF48264">
    <property type="entry name" value="Cytochrome P450"/>
    <property type="match status" value="1"/>
</dbReference>
<gene>
    <name evidence="8" type="ORF">Fot_55464</name>
</gene>
<keyword evidence="9" id="KW-1185">Reference proteome</keyword>
<keyword evidence="4" id="KW-0479">Metal-binding</keyword>
<keyword evidence="5" id="KW-0560">Oxidoreductase</keyword>
<keyword evidence="7" id="KW-0503">Monooxygenase</keyword>
<keyword evidence="3" id="KW-0349">Heme</keyword>
<evidence type="ECO:0000256" key="6">
    <source>
        <dbReference type="ARBA" id="ARBA00023004"/>
    </source>
</evidence>
<protein>
    <recommendedName>
        <fullName evidence="10">Cytochrome P450</fullName>
    </recommendedName>
</protein>
<comment type="caution">
    <text evidence="8">The sequence shown here is derived from an EMBL/GenBank/DDBJ whole genome shotgun (WGS) entry which is preliminary data.</text>
</comment>
<dbReference type="Gene3D" id="1.10.630.10">
    <property type="entry name" value="Cytochrome P450"/>
    <property type="match status" value="1"/>
</dbReference>
<comment type="similarity">
    <text evidence="2">Belongs to the cytochrome P450 family.</text>
</comment>
<dbReference type="GO" id="GO:0004497">
    <property type="term" value="F:monooxygenase activity"/>
    <property type="evidence" value="ECO:0007669"/>
    <property type="project" value="UniProtKB-KW"/>
</dbReference>
<dbReference type="Proteomes" id="UP001604277">
    <property type="component" value="Unassembled WGS sequence"/>
</dbReference>
<dbReference type="Pfam" id="PF00067">
    <property type="entry name" value="p450"/>
    <property type="match status" value="1"/>
</dbReference>
<dbReference type="EMBL" id="JBFOLJ010000026">
    <property type="protein sequence ID" value="KAL2458901.1"/>
    <property type="molecule type" value="Genomic_DNA"/>
</dbReference>
<evidence type="ECO:0000313" key="9">
    <source>
        <dbReference type="Proteomes" id="UP001604277"/>
    </source>
</evidence>
<evidence type="ECO:0000256" key="3">
    <source>
        <dbReference type="ARBA" id="ARBA00022617"/>
    </source>
</evidence>
<dbReference type="GO" id="GO:0046872">
    <property type="term" value="F:metal ion binding"/>
    <property type="evidence" value="ECO:0007669"/>
    <property type="project" value="UniProtKB-KW"/>
</dbReference>
<sequence length="122" mass="14195">MMAKATQELDTVIVREKKVKESEIPNLPYLDAIVKETMRLHLHPVAVLLAPHFSLQYCIITGFHIRKGTKLTWGALRGKEQCEENQKSFVQRGFWRWKWMLKGRILSCCRSGQVRECVLVIV</sequence>
<evidence type="ECO:0000256" key="1">
    <source>
        <dbReference type="ARBA" id="ARBA00001971"/>
    </source>
</evidence>
<organism evidence="8 9">
    <name type="scientific">Forsythia ovata</name>
    <dbReference type="NCBI Taxonomy" id="205694"/>
    <lineage>
        <taxon>Eukaryota</taxon>
        <taxon>Viridiplantae</taxon>
        <taxon>Streptophyta</taxon>
        <taxon>Embryophyta</taxon>
        <taxon>Tracheophyta</taxon>
        <taxon>Spermatophyta</taxon>
        <taxon>Magnoliopsida</taxon>
        <taxon>eudicotyledons</taxon>
        <taxon>Gunneridae</taxon>
        <taxon>Pentapetalae</taxon>
        <taxon>asterids</taxon>
        <taxon>lamiids</taxon>
        <taxon>Lamiales</taxon>
        <taxon>Oleaceae</taxon>
        <taxon>Forsythieae</taxon>
        <taxon>Forsythia</taxon>
    </lineage>
</organism>
<dbReference type="InterPro" id="IPR036396">
    <property type="entry name" value="Cyt_P450_sf"/>
</dbReference>
<dbReference type="PANTHER" id="PTHR47944">
    <property type="entry name" value="CYTOCHROME P450 98A9"/>
    <property type="match status" value="1"/>
</dbReference>
<dbReference type="InterPro" id="IPR001128">
    <property type="entry name" value="Cyt_P450"/>
</dbReference>
<proteinExistence type="inferred from homology"/>
<comment type="cofactor">
    <cofactor evidence="1">
        <name>heme</name>
        <dbReference type="ChEBI" id="CHEBI:30413"/>
    </cofactor>
</comment>
<evidence type="ECO:0000256" key="7">
    <source>
        <dbReference type="ARBA" id="ARBA00023033"/>
    </source>
</evidence>
<evidence type="ECO:0000313" key="8">
    <source>
        <dbReference type="EMBL" id="KAL2458901.1"/>
    </source>
</evidence>